<dbReference type="InterPro" id="IPR002139">
    <property type="entry name" value="Ribo/fructo_kinase"/>
</dbReference>
<name>A0ABX1EDU8_9PROT</name>
<comment type="pathway">
    <text evidence="9">Carbohydrate metabolism; D-ribose degradation; D-ribose 5-phosphate from beta-D-ribopyranose: step 2/2.</text>
</comment>
<dbReference type="HAMAP" id="MF_01987">
    <property type="entry name" value="Ribokinase"/>
    <property type="match status" value="1"/>
</dbReference>
<feature type="binding site" evidence="9">
    <location>
        <position position="278"/>
    </location>
    <ligand>
        <name>K(+)</name>
        <dbReference type="ChEBI" id="CHEBI:29103"/>
    </ligand>
</feature>
<keyword evidence="2 9" id="KW-0479">Metal-binding</keyword>
<dbReference type="PANTHER" id="PTHR10584:SF166">
    <property type="entry name" value="RIBOKINASE"/>
    <property type="match status" value="1"/>
</dbReference>
<feature type="binding site" evidence="9">
    <location>
        <position position="273"/>
    </location>
    <ligand>
        <name>K(+)</name>
        <dbReference type="ChEBI" id="CHEBI:29103"/>
    </ligand>
</feature>
<feature type="binding site" evidence="9">
    <location>
        <position position="239"/>
    </location>
    <ligand>
        <name>K(+)</name>
        <dbReference type="ChEBI" id="CHEBI:29103"/>
    </ligand>
</feature>
<feature type="active site" description="Proton acceptor" evidence="9">
    <location>
        <position position="243"/>
    </location>
</feature>
<comment type="caution">
    <text evidence="11">The sequence shown here is derived from an EMBL/GenBank/DDBJ whole genome shotgun (WGS) entry which is preliminary data.</text>
</comment>
<evidence type="ECO:0000256" key="7">
    <source>
        <dbReference type="ARBA" id="ARBA00022958"/>
    </source>
</evidence>
<evidence type="ECO:0000256" key="4">
    <source>
        <dbReference type="ARBA" id="ARBA00022777"/>
    </source>
</evidence>
<comment type="cofactor">
    <cofactor evidence="9">
        <name>Mg(2+)</name>
        <dbReference type="ChEBI" id="CHEBI:18420"/>
    </cofactor>
    <text evidence="9">Requires a divalent cation, most likely magnesium in vivo, as an electrophilic catalyst to aid phosphoryl group transfer. It is the chelate of the metal and the nucleotide that is the actual substrate.</text>
</comment>
<feature type="binding site" evidence="9">
    <location>
        <begin position="211"/>
        <end position="216"/>
    </location>
    <ligand>
        <name>ATP</name>
        <dbReference type="ChEBI" id="CHEBI:30616"/>
    </ligand>
</feature>
<keyword evidence="6 9" id="KW-0460">Magnesium</keyword>
<sequence>MSILVFGSVNADLVFSVPRLPAPGETVLGKGFAQFPGGKGANQAVAAARDGAAVAFAGCVGRDGLAGAATAALREAGVDLARLAEVAAPTGCASICVDAEGRNQIAVAPGANALARAAQVEDAALTPATILLLQMEVPAAEIALLVQRAAARFTRCILNLAPPGDLPADLLRALHLLVLNEHEAVVLARRLGCTPDAAALRLAAGCDVAVTRGAAGAEAATAAGLATTPAFPVRPIDTTGAGDTWCGVLAAGLARGMPMADAMRRAAAAAALACTRPGAAAAMPWAAETDGLLATP</sequence>
<feature type="binding site" evidence="9">
    <location>
        <position position="237"/>
    </location>
    <ligand>
        <name>K(+)</name>
        <dbReference type="ChEBI" id="CHEBI:29103"/>
    </ligand>
</feature>
<organism evidence="11 12">
    <name type="scientific">Falsiroseomonas selenitidurans</name>
    <dbReference type="NCBI Taxonomy" id="2716335"/>
    <lineage>
        <taxon>Bacteria</taxon>
        <taxon>Pseudomonadati</taxon>
        <taxon>Pseudomonadota</taxon>
        <taxon>Alphaproteobacteria</taxon>
        <taxon>Acetobacterales</taxon>
        <taxon>Roseomonadaceae</taxon>
        <taxon>Falsiroseomonas</taxon>
    </lineage>
</organism>
<keyword evidence="7 9" id="KW-0630">Potassium</keyword>
<keyword evidence="12" id="KW-1185">Reference proteome</keyword>
<feature type="binding site" evidence="9">
    <location>
        <position position="180"/>
    </location>
    <ligand>
        <name>ATP</name>
        <dbReference type="ChEBI" id="CHEBI:30616"/>
    </ligand>
</feature>
<comment type="subunit">
    <text evidence="9">Homodimer.</text>
</comment>
<reference evidence="11 12" key="1">
    <citation type="submission" date="2020-03" db="EMBL/GenBank/DDBJ databases">
        <title>Roseomonas selenitidurans sp. nov. isolated from urban soil.</title>
        <authorList>
            <person name="Liu H."/>
        </authorList>
    </citation>
    <scope>NUCLEOTIDE SEQUENCE [LARGE SCALE GENOMIC DNA]</scope>
    <source>
        <strain evidence="11 12">BU-1</strain>
    </source>
</reference>
<evidence type="ECO:0000313" key="12">
    <source>
        <dbReference type="Proteomes" id="UP000787635"/>
    </source>
</evidence>
<evidence type="ECO:0000256" key="8">
    <source>
        <dbReference type="ARBA" id="ARBA00023277"/>
    </source>
</evidence>
<dbReference type="Proteomes" id="UP000787635">
    <property type="component" value="Unassembled WGS sequence"/>
</dbReference>
<dbReference type="InterPro" id="IPR029056">
    <property type="entry name" value="Ribokinase-like"/>
</dbReference>
<comment type="similarity">
    <text evidence="9">Belongs to the carbohydrate kinase PfkB family. Ribokinase subfamily.</text>
</comment>
<feature type="binding site" evidence="9">
    <location>
        <begin position="242"/>
        <end position="243"/>
    </location>
    <ligand>
        <name>ATP</name>
        <dbReference type="ChEBI" id="CHEBI:30616"/>
    </ligand>
</feature>
<dbReference type="PRINTS" id="PR00990">
    <property type="entry name" value="RIBOKINASE"/>
</dbReference>
<feature type="binding site" evidence="9">
    <location>
        <begin position="10"/>
        <end position="12"/>
    </location>
    <ligand>
        <name>substrate</name>
    </ligand>
</feature>
<dbReference type="Pfam" id="PF00294">
    <property type="entry name" value="PfkB"/>
    <property type="match status" value="1"/>
</dbReference>
<evidence type="ECO:0000256" key="1">
    <source>
        <dbReference type="ARBA" id="ARBA00022679"/>
    </source>
</evidence>
<comment type="catalytic activity">
    <reaction evidence="9">
        <text>D-ribose + ATP = D-ribose 5-phosphate + ADP + H(+)</text>
        <dbReference type="Rhea" id="RHEA:13697"/>
        <dbReference type="ChEBI" id="CHEBI:15378"/>
        <dbReference type="ChEBI" id="CHEBI:30616"/>
        <dbReference type="ChEBI" id="CHEBI:47013"/>
        <dbReference type="ChEBI" id="CHEBI:78346"/>
        <dbReference type="ChEBI" id="CHEBI:456216"/>
        <dbReference type="EC" id="2.7.1.15"/>
    </reaction>
</comment>
<keyword evidence="9" id="KW-0963">Cytoplasm</keyword>
<feature type="binding site" evidence="9">
    <location>
        <position position="243"/>
    </location>
    <ligand>
        <name>substrate</name>
    </ligand>
</feature>
<evidence type="ECO:0000256" key="9">
    <source>
        <dbReference type="HAMAP-Rule" id="MF_01987"/>
    </source>
</evidence>
<dbReference type="EMBL" id="JAAVNE010000037">
    <property type="protein sequence ID" value="NKC33070.1"/>
    <property type="molecule type" value="Genomic_DNA"/>
</dbReference>
<comment type="activity regulation">
    <text evidence="9">Activated by a monovalent cation that binds near, but not in, the active site. The most likely occupant of the site in vivo is potassium. Ion binding induces a conformational change that may alter substrate affinity.</text>
</comment>
<protein>
    <recommendedName>
        <fullName evidence="9">Ribokinase</fullName>
        <shortName evidence="9">RK</shortName>
        <ecNumber evidence="9">2.7.1.15</ecNumber>
    </recommendedName>
</protein>
<feature type="binding site" evidence="9">
    <location>
        <position position="276"/>
    </location>
    <ligand>
        <name>K(+)</name>
        <dbReference type="ChEBI" id="CHEBI:29103"/>
    </ligand>
</feature>
<evidence type="ECO:0000256" key="5">
    <source>
        <dbReference type="ARBA" id="ARBA00022840"/>
    </source>
</evidence>
<accession>A0ABX1EDU8</accession>
<proteinExistence type="inferred from homology"/>
<keyword evidence="5 9" id="KW-0067">ATP-binding</keyword>
<dbReference type="PANTHER" id="PTHR10584">
    <property type="entry name" value="SUGAR KINASE"/>
    <property type="match status" value="1"/>
</dbReference>
<evidence type="ECO:0000256" key="3">
    <source>
        <dbReference type="ARBA" id="ARBA00022741"/>
    </source>
</evidence>
<dbReference type="InterPro" id="IPR011611">
    <property type="entry name" value="PfkB_dom"/>
</dbReference>
<dbReference type="EC" id="2.7.1.15" evidence="9"/>
<dbReference type="RefSeq" id="WP_168033804.1">
    <property type="nucleotide sequence ID" value="NZ_JAAVNE010000037.1"/>
</dbReference>
<keyword evidence="3 9" id="KW-0547">Nucleotide-binding</keyword>
<dbReference type="Gene3D" id="3.40.1190.20">
    <property type="match status" value="1"/>
</dbReference>
<dbReference type="InterPro" id="IPR011877">
    <property type="entry name" value="Ribokinase"/>
</dbReference>
<comment type="subcellular location">
    <subcellularLocation>
        <location evidence="9">Cytoplasm</location>
    </subcellularLocation>
</comment>
<gene>
    <name evidence="9" type="primary">rbsK</name>
    <name evidence="11" type="ORF">HEQ75_19555</name>
</gene>
<dbReference type="SUPFAM" id="SSF53613">
    <property type="entry name" value="Ribokinase-like"/>
    <property type="match status" value="1"/>
</dbReference>
<keyword evidence="1 9" id="KW-0808">Transferase</keyword>
<keyword evidence="4 9" id="KW-0418">Kinase</keyword>
<feature type="domain" description="Carbohydrate kinase PfkB" evidence="10">
    <location>
        <begin position="2"/>
        <end position="285"/>
    </location>
</feature>
<evidence type="ECO:0000313" key="11">
    <source>
        <dbReference type="EMBL" id="NKC33070.1"/>
    </source>
</evidence>
<comment type="caution">
    <text evidence="9">Lacks conserved residue(s) required for the propagation of feature annotation.</text>
</comment>
<feature type="binding site" evidence="9">
    <location>
        <position position="136"/>
    </location>
    <ligand>
        <name>substrate</name>
    </ligand>
</feature>
<evidence type="ECO:0000259" key="10">
    <source>
        <dbReference type="Pfam" id="PF00294"/>
    </source>
</evidence>
<keyword evidence="8 9" id="KW-0119">Carbohydrate metabolism</keyword>
<feature type="binding site" evidence="9">
    <location>
        <begin position="38"/>
        <end position="42"/>
    </location>
    <ligand>
        <name>substrate</name>
    </ligand>
</feature>
<evidence type="ECO:0000256" key="6">
    <source>
        <dbReference type="ARBA" id="ARBA00022842"/>
    </source>
</evidence>
<comment type="function">
    <text evidence="9">Catalyzes the phosphorylation of ribose at O-5 in a reaction requiring ATP and magnesium. The resulting D-ribose-5-phosphate can then be used either for sythesis of nucleotides, histidine, and tryptophan, or as a component of the pentose phosphate pathway.</text>
</comment>
<evidence type="ECO:0000256" key="2">
    <source>
        <dbReference type="ARBA" id="ARBA00022723"/>
    </source>
</evidence>